<evidence type="ECO:0000313" key="1">
    <source>
        <dbReference type="EMBL" id="KAJ0190905.1"/>
    </source>
</evidence>
<proteinExistence type="predicted"/>
<gene>
    <name evidence="1" type="ORF">LSAT_V11C800428220</name>
</gene>
<dbReference type="EMBL" id="NBSK02000008">
    <property type="protein sequence ID" value="KAJ0190905.1"/>
    <property type="molecule type" value="Genomic_DNA"/>
</dbReference>
<organism evidence="1 2">
    <name type="scientific">Lactuca sativa</name>
    <name type="common">Garden lettuce</name>
    <dbReference type="NCBI Taxonomy" id="4236"/>
    <lineage>
        <taxon>Eukaryota</taxon>
        <taxon>Viridiplantae</taxon>
        <taxon>Streptophyta</taxon>
        <taxon>Embryophyta</taxon>
        <taxon>Tracheophyta</taxon>
        <taxon>Spermatophyta</taxon>
        <taxon>Magnoliopsida</taxon>
        <taxon>eudicotyledons</taxon>
        <taxon>Gunneridae</taxon>
        <taxon>Pentapetalae</taxon>
        <taxon>asterids</taxon>
        <taxon>campanulids</taxon>
        <taxon>Asterales</taxon>
        <taxon>Asteraceae</taxon>
        <taxon>Cichorioideae</taxon>
        <taxon>Cichorieae</taxon>
        <taxon>Lactucinae</taxon>
        <taxon>Lactuca</taxon>
    </lineage>
</organism>
<comment type="caution">
    <text evidence="1">The sequence shown here is derived from an EMBL/GenBank/DDBJ whole genome shotgun (WGS) entry which is preliminary data.</text>
</comment>
<protein>
    <submittedName>
        <fullName evidence="1">Uncharacterized protein</fullName>
    </submittedName>
</protein>
<keyword evidence="2" id="KW-1185">Reference proteome</keyword>
<accession>A0A9R1UQ44</accession>
<name>A0A9R1UQ44_LACSA</name>
<reference evidence="1 2" key="1">
    <citation type="journal article" date="2017" name="Nat. Commun.">
        <title>Genome assembly with in vitro proximity ligation data and whole-genome triplication in lettuce.</title>
        <authorList>
            <person name="Reyes-Chin-Wo S."/>
            <person name="Wang Z."/>
            <person name="Yang X."/>
            <person name="Kozik A."/>
            <person name="Arikit S."/>
            <person name="Song C."/>
            <person name="Xia L."/>
            <person name="Froenicke L."/>
            <person name="Lavelle D.O."/>
            <person name="Truco M.J."/>
            <person name="Xia R."/>
            <person name="Zhu S."/>
            <person name="Xu C."/>
            <person name="Xu H."/>
            <person name="Xu X."/>
            <person name="Cox K."/>
            <person name="Korf I."/>
            <person name="Meyers B.C."/>
            <person name="Michelmore R.W."/>
        </authorList>
    </citation>
    <scope>NUCLEOTIDE SEQUENCE [LARGE SCALE GENOMIC DNA]</scope>
    <source>
        <strain evidence="2">cv. Salinas</strain>
        <tissue evidence="1">Seedlings</tissue>
    </source>
</reference>
<dbReference type="AlphaFoldDB" id="A0A9R1UQ44"/>
<evidence type="ECO:0000313" key="2">
    <source>
        <dbReference type="Proteomes" id="UP000235145"/>
    </source>
</evidence>
<sequence>MAHINFEYCGWNMLIKYLFRYIPKGVDRVHYTITISYPTTDKNNHRHLNEIQNFLDGRFIWSHEAAWIIFDFVIHDRNPVVQVLTVHLENKQNISLEKMLSYKT</sequence>
<dbReference type="Proteomes" id="UP000235145">
    <property type="component" value="Unassembled WGS sequence"/>
</dbReference>